<gene>
    <name evidence="2" type="ORF">B4U37_08310</name>
    <name evidence="3" type="ORF">FZC74_03225</name>
</gene>
<reference evidence="2 4" key="1">
    <citation type="submission" date="2017-04" db="EMBL/GenBank/DDBJ databases">
        <title>Complete Genome Sequence of the Bacillus horikoshii 20a strain from Cuatro Cienegas, Coahuila, Mexico.</title>
        <authorList>
            <person name="Zarza E."/>
            <person name="Alcaraz L.D."/>
            <person name="Aguilar-Salinas B."/>
            <person name="Islas A."/>
            <person name="Olmedo-Alvarez G."/>
        </authorList>
    </citation>
    <scope>NUCLEOTIDE SEQUENCE [LARGE SCALE GENOMIC DNA]</scope>
    <source>
        <strain evidence="2 4">20a</strain>
    </source>
</reference>
<sequence>MVSKQITVALEYGLHSKPAHYFVEKASSFVSDIHVVRHNKIIDAKSYLGLLSLGISNGSVVTVKAEGSDEKEAVEWLTRFLKGEEVLY</sequence>
<name>A0A1Y0CLT2_9BACI</name>
<dbReference type="InterPro" id="IPR050399">
    <property type="entry name" value="HPr"/>
</dbReference>
<dbReference type="EMBL" id="VTEU01000001">
    <property type="protein sequence ID" value="TYS61301.1"/>
    <property type="molecule type" value="Genomic_DNA"/>
</dbReference>
<dbReference type="PRINTS" id="PR00107">
    <property type="entry name" value="PHOSPHOCPHPR"/>
</dbReference>
<dbReference type="NCBIfam" id="TIGR01003">
    <property type="entry name" value="PTS_HPr_family"/>
    <property type="match status" value="1"/>
</dbReference>
<dbReference type="KEGG" id="bhk:B4U37_08310"/>
<dbReference type="SUPFAM" id="SSF55594">
    <property type="entry name" value="HPr-like"/>
    <property type="match status" value="1"/>
</dbReference>
<dbReference type="AlphaFoldDB" id="A0A1Y0CLT2"/>
<evidence type="ECO:0000313" key="2">
    <source>
        <dbReference type="EMBL" id="ART76034.1"/>
    </source>
</evidence>
<feature type="domain" description="HPr" evidence="1">
    <location>
        <begin position="1"/>
        <end position="88"/>
    </location>
</feature>
<dbReference type="Gene3D" id="3.30.1340.10">
    <property type="entry name" value="HPr-like"/>
    <property type="match status" value="1"/>
</dbReference>
<evidence type="ECO:0000259" key="1">
    <source>
        <dbReference type="PROSITE" id="PS51350"/>
    </source>
</evidence>
<dbReference type="PANTHER" id="PTHR33705">
    <property type="entry name" value="PHOSPHOCARRIER PROTEIN HPR"/>
    <property type="match status" value="1"/>
</dbReference>
<dbReference type="EMBL" id="CP020880">
    <property type="protein sequence ID" value="ART76034.1"/>
    <property type="molecule type" value="Genomic_DNA"/>
</dbReference>
<dbReference type="CDD" id="cd00367">
    <property type="entry name" value="PTS-HPr_like"/>
    <property type="match status" value="1"/>
</dbReference>
<dbReference type="Proteomes" id="UP000323393">
    <property type="component" value="Unassembled WGS sequence"/>
</dbReference>
<dbReference type="InterPro" id="IPR000032">
    <property type="entry name" value="HPr-like"/>
</dbReference>
<evidence type="ECO:0000313" key="5">
    <source>
        <dbReference type="Proteomes" id="UP000323393"/>
    </source>
</evidence>
<dbReference type="PANTHER" id="PTHR33705:SF5">
    <property type="entry name" value="HPR-LIKE PROTEIN CRH"/>
    <property type="match status" value="1"/>
</dbReference>
<dbReference type="InterPro" id="IPR035895">
    <property type="entry name" value="HPr-like_sf"/>
</dbReference>
<proteinExistence type="predicted"/>
<dbReference type="RefSeq" id="WP_088017846.1">
    <property type="nucleotide sequence ID" value="NZ_CP020880.1"/>
</dbReference>
<reference evidence="3 5" key="2">
    <citation type="submission" date="2019-08" db="EMBL/GenBank/DDBJ databases">
        <title>Bacillus genomes from the desert of Cuatro Cienegas, Coahuila.</title>
        <authorList>
            <person name="Olmedo-Alvarez G."/>
        </authorList>
    </citation>
    <scope>NUCLEOTIDE SEQUENCE [LARGE SCALE GENOMIC DNA]</scope>
    <source>
        <strain evidence="3 5">CH88_3T</strain>
    </source>
</reference>
<dbReference type="GeneID" id="96738426"/>
<evidence type="ECO:0000313" key="4">
    <source>
        <dbReference type="Proteomes" id="UP000195573"/>
    </source>
</evidence>
<dbReference type="Proteomes" id="UP000195573">
    <property type="component" value="Chromosome"/>
</dbReference>
<dbReference type="Pfam" id="PF00381">
    <property type="entry name" value="PTS-HPr"/>
    <property type="match status" value="1"/>
</dbReference>
<dbReference type="PROSITE" id="PS51350">
    <property type="entry name" value="PTS_HPR_DOM"/>
    <property type="match status" value="1"/>
</dbReference>
<accession>A0A1Y0CLT2</accession>
<keyword evidence="4" id="KW-1185">Reference proteome</keyword>
<organism evidence="3 5">
    <name type="scientific">Sutcliffiella horikoshii</name>
    <dbReference type="NCBI Taxonomy" id="79883"/>
    <lineage>
        <taxon>Bacteria</taxon>
        <taxon>Bacillati</taxon>
        <taxon>Bacillota</taxon>
        <taxon>Bacilli</taxon>
        <taxon>Bacillales</taxon>
        <taxon>Bacillaceae</taxon>
        <taxon>Sutcliffiella</taxon>
    </lineage>
</organism>
<evidence type="ECO:0000313" key="3">
    <source>
        <dbReference type="EMBL" id="TYS61301.1"/>
    </source>
</evidence>
<protein>
    <submittedName>
        <fullName evidence="3">HPr family phosphocarrier protein</fullName>
    </submittedName>
    <submittedName>
        <fullName evidence="2">Phosphocarrier protein Chr</fullName>
    </submittedName>
</protein>